<keyword evidence="2" id="KW-1185">Reference proteome</keyword>
<evidence type="ECO:0000313" key="2">
    <source>
        <dbReference type="Proteomes" id="UP000199306"/>
    </source>
</evidence>
<dbReference type="EMBL" id="FOXH01000002">
    <property type="protein sequence ID" value="SFP24736.1"/>
    <property type="molecule type" value="Genomic_DNA"/>
</dbReference>
<dbReference type="STRING" id="1079859.SAMN04515674_10297"/>
<dbReference type="Proteomes" id="UP000199306">
    <property type="component" value="Unassembled WGS sequence"/>
</dbReference>
<gene>
    <name evidence="1" type="ORF">SAMN04515674_10297</name>
</gene>
<protein>
    <submittedName>
        <fullName evidence="1">Uncharacterized protein</fullName>
    </submittedName>
</protein>
<accession>A0A1I5NTU1</accession>
<sequence>MKNVMKHTSVLSVIALFAVVMVASVFCQNGNQTFLPKAHSPLGRLEKLAEGKAGSGSLSEKEMSVSLSGSVKVSVVSIADLIN</sequence>
<dbReference type="AlphaFoldDB" id="A0A1I5NTU1"/>
<reference evidence="1 2" key="1">
    <citation type="submission" date="2016-10" db="EMBL/GenBank/DDBJ databases">
        <authorList>
            <person name="de Groot N.N."/>
        </authorList>
    </citation>
    <scope>NUCLEOTIDE SEQUENCE [LARGE SCALE GENOMIC DNA]</scope>
    <source>
        <strain evidence="2">E92,LMG 26720,CCM 7988</strain>
    </source>
</reference>
<evidence type="ECO:0000313" key="1">
    <source>
        <dbReference type="EMBL" id="SFP24736.1"/>
    </source>
</evidence>
<organism evidence="1 2">
    <name type="scientific">Pseudarcicella hirudinis</name>
    <dbReference type="NCBI Taxonomy" id="1079859"/>
    <lineage>
        <taxon>Bacteria</taxon>
        <taxon>Pseudomonadati</taxon>
        <taxon>Bacteroidota</taxon>
        <taxon>Cytophagia</taxon>
        <taxon>Cytophagales</taxon>
        <taxon>Flectobacillaceae</taxon>
        <taxon>Pseudarcicella</taxon>
    </lineage>
</organism>
<proteinExistence type="predicted"/>
<name>A0A1I5NTU1_9BACT</name>